<evidence type="ECO:0000313" key="1">
    <source>
        <dbReference type="EMBL" id="EFB90887.1"/>
    </source>
</evidence>
<organism evidence="1 2">
    <name type="scientific">Pyramidobacter piscolens W5455</name>
    <dbReference type="NCBI Taxonomy" id="352165"/>
    <lineage>
        <taxon>Bacteria</taxon>
        <taxon>Thermotogati</taxon>
        <taxon>Synergistota</taxon>
        <taxon>Synergistia</taxon>
        <taxon>Synergistales</taxon>
        <taxon>Dethiosulfovibrionaceae</taxon>
        <taxon>Pyramidobacter</taxon>
    </lineage>
</organism>
<evidence type="ECO:0000313" key="2">
    <source>
        <dbReference type="Proteomes" id="UP000006462"/>
    </source>
</evidence>
<accession>A0ABP2HV53</accession>
<gene>
    <name evidence="1" type="ORF">HMPREF7215_1803</name>
</gene>
<reference evidence="1 2" key="1">
    <citation type="submission" date="2009-12" db="EMBL/GenBank/DDBJ databases">
        <authorList>
            <person name="Shrivastava S."/>
            <person name="Madupu R."/>
            <person name="Durkin A.S."/>
            <person name="Torralba M."/>
            <person name="Methe B."/>
            <person name="Sutton G.G."/>
            <person name="Strausberg R.L."/>
            <person name="Nelson K.E."/>
        </authorList>
    </citation>
    <scope>NUCLEOTIDE SEQUENCE [LARGE SCALE GENOMIC DNA]</scope>
    <source>
        <strain evidence="1 2">W5455</strain>
    </source>
</reference>
<proteinExistence type="predicted"/>
<keyword evidence="2" id="KW-1185">Reference proteome</keyword>
<comment type="caution">
    <text evidence="1">The sequence shown here is derived from an EMBL/GenBank/DDBJ whole genome shotgun (WGS) entry which is preliminary data.</text>
</comment>
<dbReference type="Proteomes" id="UP000006462">
    <property type="component" value="Unassembled WGS sequence"/>
</dbReference>
<protein>
    <submittedName>
        <fullName evidence="1">Uncharacterized protein</fullName>
    </submittedName>
</protein>
<sequence>MPSRDWISACISQQRAHWRKFLGALLAQITARQLAVANQANQANLAAANDLS</sequence>
<name>A0ABP2HV53_9BACT</name>
<dbReference type="EMBL" id="ADFP01000059">
    <property type="protein sequence ID" value="EFB90887.1"/>
    <property type="molecule type" value="Genomic_DNA"/>
</dbReference>